<organism evidence="2 3">
    <name type="scientific">Lineolata rhizophorae</name>
    <dbReference type="NCBI Taxonomy" id="578093"/>
    <lineage>
        <taxon>Eukaryota</taxon>
        <taxon>Fungi</taxon>
        <taxon>Dikarya</taxon>
        <taxon>Ascomycota</taxon>
        <taxon>Pezizomycotina</taxon>
        <taxon>Dothideomycetes</taxon>
        <taxon>Dothideomycetes incertae sedis</taxon>
        <taxon>Lineolatales</taxon>
        <taxon>Lineolataceae</taxon>
        <taxon>Lineolata</taxon>
    </lineage>
</organism>
<accession>A0A6A6NLA3</accession>
<evidence type="ECO:0000256" key="1">
    <source>
        <dbReference type="SAM" id="Phobius"/>
    </source>
</evidence>
<keyword evidence="1" id="KW-1133">Transmembrane helix</keyword>
<reference evidence="2" key="1">
    <citation type="journal article" date="2020" name="Stud. Mycol.">
        <title>101 Dothideomycetes genomes: a test case for predicting lifestyles and emergence of pathogens.</title>
        <authorList>
            <person name="Haridas S."/>
            <person name="Albert R."/>
            <person name="Binder M."/>
            <person name="Bloem J."/>
            <person name="Labutti K."/>
            <person name="Salamov A."/>
            <person name="Andreopoulos B."/>
            <person name="Baker S."/>
            <person name="Barry K."/>
            <person name="Bills G."/>
            <person name="Bluhm B."/>
            <person name="Cannon C."/>
            <person name="Castanera R."/>
            <person name="Culley D."/>
            <person name="Daum C."/>
            <person name="Ezra D."/>
            <person name="Gonzalez J."/>
            <person name="Henrissat B."/>
            <person name="Kuo A."/>
            <person name="Liang C."/>
            <person name="Lipzen A."/>
            <person name="Lutzoni F."/>
            <person name="Magnuson J."/>
            <person name="Mondo S."/>
            <person name="Nolan M."/>
            <person name="Ohm R."/>
            <person name="Pangilinan J."/>
            <person name="Park H.-J."/>
            <person name="Ramirez L."/>
            <person name="Alfaro M."/>
            <person name="Sun H."/>
            <person name="Tritt A."/>
            <person name="Yoshinaga Y."/>
            <person name="Zwiers L.-H."/>
            <person name="Turgeon B."/>
            <person name="Goodwin S."/>
            <person name="Spatafora J."/>
            <person name="Crous P."/>
            <person name="Grigoriev I."/>
        </authorList>
    </citation>
    <scope>NUCLEOTIDE SEQUENCE</scope>
    <source>
        <strain evidence="2">ATCC 16933</strain>
    </source>
</reference>
<dbReference type="EMBL" id="MU001709">
    <property type="protein sequence ID" value="KAF2452446.1"/>
    <property type="molecule type" value="Genomic_DNA"/>
</dbReference>
<sequence length="63" mass="6936">MFVITNFVFGGGAYSAVVDTAGHMAYLVTNITFLNIIKRLKNLPRSGWVKWAVLSPETVSGYI</sequence>
<proteinExistence type="predicted"/>
<keyword evidence="1" id="KW-0812">Transmembrane</keyword>
<gene>
    <name evidence="2" type="ORF">BDY21DRAFT_359188</name>
</gene>
<evidence type="ECO:0000313" key="2">
    <source>
        <dbReference type="EMBL" id="KAF2452446.1"/>
    </source>
</evidence>
<dbReference type="AlphaFoldDB" id="A0A6A6NLA3"/>
<name>A0A6A6NLA3_9PEZI</name>
<evidence type="ECO:0000313" key="3">
    <source>
        <dbReference type="Proteomes" id="UP000799766"/>
    </source>
</evidence>
<keyword evidence="1" id="KW-0472">Membrane</keyword>
<dbReference type="Proteomes" id="UP000799766">
    <property type="component" value="Unassembled WGS sequence"/>
</dbReference>
<feature type="transmembrane region" description="Helical" evidence="1">
    <location>
        <begin position="20"/>
        <end position="37"/>
    </location>
</feature>
<protein>
    <submittedName>
        <fullName evidence="2">Uncharacterized protein</fullName>
    </submittedName>
</protein>
<keyword evidence="3" id="KW-1185">Reference proteome</keyword>